<evidence type="ECO:0000313" key="1">
    <source>
        <dbReference type="EMBL" id="PVD39505.1"/>
    </source>
</evidence>
<dbReference type="Gene3D" id="3.40.50.880">
    <property type="match status" value="1"/>
</dbReference>
<dbReference type="CDD" id="cd03141">
    <property type="entry name" value="GATase1_Hsp31_like"/>
    <property type="match status" value="1"/>
</dbReference>
<proteinExistence type="predicted"/>
<gene>
    <name evidence="1" type="ORF">C0Q70_02139</name>
</gene>
<comment type="caution">
    <text evidence="1">The sequence shown here is derived from an EMBL/GenBank/DDBJ whole genome shotgun (WGS) entry which is preliminary data.</text>
</comment>
<reference evidence="1 2" key="1">
    <citation type="submission" date="2018-04" db="EMBL/GenBank/DDBJ databases">
        <title>The genome of golden apple snail Pomacea canaliculata provides insight into stress tolerance and invasive adaptation.</title>
        <authorList>
            <person name="Liu C."/>
            <person name="Liu B."/>
            <person name="Ren Y."/>
            <person name="Zhang Y."/>
            <person name="Wang H."/>
            <person name="Li S."/>
            <person name="Jiang F."/>
            <person name="Yin L."/>
            <person name="Zhang G."/>
            <person name="Qian W."/>
            <person name="Fan W."/>
        </authorList>
    </citation>
    <scope>NUCLEOTIDE SEQUENCE [LARGE SCALE GENOMIC DNA]</scope>
    <source>
        <strain evidence="1">SZHN2017</strain>
        <tissue evidence="1">Muscle</tissue>
    </source>
</reference>
<dbReference type="STRING" id="400727.A0A2T7Q1E9"/>
<evidence type="ECO:0000313" key="2">
    <source>
        <dbReference type="Proteomes" id="UP000245119"/>
    </source>
</evidence>
<evidence type="ECO:0008006" key="3">
    <source>
        <dbReference type="Google" id="ProtNLM"/>
    </source>
</evidence>
<dbReference type="Proteomes" id="UP000245119">
    <property type="component" value="Linkage Group LG1"/>
</dbReference>
<protein>
    <recommendedName>
        <fullName evidence="3">DJ-1/PfpI domain-containing protein</fullName>
    </recommendedName>
</protein>
<keyword evidence="2" id="KW-1185">Reference proteome</keyword>
<dbReference type="AlphaFoldDB" id="A0A2T7Q1E9"/>
<organism evidence="1 2">
    <name type="scientific">Pomacea canaliculata</name>
    <name type="common">Golden apple snail</name>
    <dbReference type="NCBI Taxonomy" id="400727"/>
    <lineage>
        <taxon>Eukaryota</taxon>
        <taxon>Metazoa</taxon>
        <taxon>Spiralia</taxon>
        <taxon>Lophotrochozoa</taxon>
        <taxon>Mollusca</taxon>
        <taxon>Gastropoda</taxon>
        <taxon>Caenogastropoda</taxon>
        <taxon>Architaenioglossa</taxon>
        <taxon>Ampullarioidea</taxon>
        <taxon>Ampullariidae</taxon>
        <taxon>Pomacea</taxon>
    </lineage>
</organism>
<dbReference type="OrthoDB" id="543156at2759"/>
<dbReference type="SUPFAM" id="SSF52317">
    <property type="entry name" value="Class I glutamine amidotransferase-like"/>
    <property type="match status" value="1"/>
</dbReference>
<sequence>MGKKVLMVLTSHSVLGNTGKPTGWYLPEKYLINIFLSNNLVLLSSLLHLQQPHQDPASLVAFKDDAICQEFLADKEVQKQLENTVTADQVSASDFNAVFYAGGHGPMFDIPDNKPSPSWPPRCTRREEFCLLCVMELLLCLPVYHKGLVPVKLSNGKSVLEGQTVTSFTNSEEDAVDLSKAMPFMLETRLKELGAKFKAADNFQKNVVVSGRIVTGTEPGISHGYWRSCRPGAEQVVTLTFAPSWVQQPARTARATHRWQHSSATAMDIEQMLAWKNISISSFISAFCSLTKTPAHPSCVLLSLC</sequence>
<accession>A0A2T7Q1E9</accession>
<dbReference type="InterPro" id="IPR029062">
    <property type="entry name" value="Class_I_gatase-like"/>
</dbReference>
<name>A0A2T7Q1E9_POMCA</name>
<dbReference type="EMBL" id="PZQS01000001">
    <property type="protein sequence ID" value="PVD39505.1"/>
    <property type="molecule type" value="Genomic_DNA"/>
</dbReference>